<dbReference type="InterPro" id="IPR038152">
    <property type="entry name" value="Carbam_trans_C_sf"/>
</dbReference>
<evidence type="ECO:0000313" key="2">
    <source>
        <dbReference type="EMBL" id="GGH58045.1"/>
    </source>
</evidence>
<proteinExistence type="predicted"/>
<dbReference type="Gene3D" id="3.90.870.20">
    <property type="entry name" value="Carbamoyltransferase, C-terminal domain"/>
    <property type="match status" value="1"/>
</dbReference>
<name>A0ABQ1ZF31_9BACL</name>
<protein>
    <recommendedName>
        <fullName evidence="1">Carbamoyltransferase C-terminal domain-containing protein</fullName>
    </recommendedName>
</protein>
<reference evidence="3" key="1">
    <citation type="journal article" date="2019" name="Int. J. Syst. Evol. Microbiol.">
        <title>The Global Catalogue of Microorganisms (GCM) 10K type strain sequencing project: providing services to taxonomists for standard genome sequencing and annotation.</title>
        <authorList>
            <consortium name="The Broad Institute Genomics Platform"/>
            <consortium name="The Broad Institute Genome Sequencing Center for Infectious Disease"/>
            <person name="Wu L."/>
            <person name="Ma J."/>
        </authorList>
    </citation>
    <scope>NUCLEOTIDE SEQUENCE [LARGE SCALE GENOMIC DNA]</scope>
    <source>
        <strain evidence="3">CGMCC 1.12770</strain>
    </source>
</reference>
<dbReference type="Pfam" id="PF16861">
    <property type="entry name" value="Carbam_trans_C"/>
    <property type="match status" value="1"/>
</dbReference>
<organism evidence="2 3">
    <name type="scientific">Paenibacillus silvae</name>
    <dbReference type="NCBI Taxonomy" id="1325358"/>
    <lineage>
        <taxon>Bacteria</taxon>
        <taxon>Bacillati</taxon>
        <taxon>Bacillota</taxon>
        <taxon>Bacilli</taxon>
        <taxon>Bacillales</taxon>
        <taxon>Paenibacillaceae</taxon>
        <taxon>Paenibacillus</taxon>
    </lineage>
</organism>
<gene>
    <name evidence="2" type="ORF">GCM10008014_30280</name>
</gene>
<sequence>MRDGYYLSTYLSVNRLGHAMDRSVAPIVLKERMDEWFSFFIYATYDLDQGRQGGAGAGGSHLDHLAWIQTMAERANWFLTSVVQAFYEKKGVPIVCNTSLK</sequence>
<dbReference type="EMBL" id="BMFU01000004">
    <property type="protein sequence ID" value="GGH58045.1"/>
    <property type="molecule type" value="Genomic_DNA"/>
</dbReference>
<evidence type="ECO:0000313" key="3">
    <source>
        <dbReference type="Proteomes" id="UP000652153"/>
    </source>
</evidence>
<comment type="caution">
    <text evidence="2">The sequence shown here is derived from an EMBL/GenBank/DDBJ whole genome shotgun (WGS) entry which is preliminary data.</text>
</comment>
<accession>A0ABQ1ZF31</accession>
<evidence type="ECO:0000259" key="1">
    <source>
        <dbReference type="Pfam" id="PF16861"/>
    </source>
</evidence>
<keyword evidence="3" id="KW-1185">Reference proteome</keyword>
<dbReference type="Proteomes" id="UP000652153">
    <property type="component" value="Unassembled WGS sequence"/>
</dbReference>
<dbReference type="InterPro" id="IPR031730">
    <property type="entry name" value="Carbam_trans_C"/>
</dbReference>
<feature type="domain" description="Carbamoyltransferase C-terminal" evidence="1">
    <location>
        <begin position="22"/>
        <end position="100"/>
    </location>
</feature>